<evidence type="ECO:0000256" key="1">
    <source>
        <dbReference type="SAM" id="MobiDB-lite"/>
    </source>
</evidence>
<dbReference type="HOGENOM" id="CLU_386850_0_0_1"/>
<name>N1PTL0_DOTSN</name>
<dbReference type="EMBL" id="KB446537">
    <property type="protein sequence ID" value="EME46293.1"/>
    <property type="molecule type" value="Genomic_DNA"/>
</dbReference>
<gene>
    <name evidence="2" type="ORF">DOTSEDRAFT_70329</name>
</gene>
<evidence type="ECO:0000313" key="2">
    <source>
        <dbReference type="EMBL" id="EME46293.1"/>
    </source>
</evidence>
<feature type="region of interest" description="Disordered" evidence="1">
    <location>
        <begin position="555"/>
        <end position="587"/>
    </location>
</feature>
<feature type="compositionally biased region" description="Low complexity" evidence="1">
    <location>
        <begin position="308"/>
        <end position="321"/>
    </location>
</feature>
<dbReference type="OrthoDB" id="3638668at2759"/>
<dbReference type="AlphaFoldDB" id="N1PTL0"/>
<feature type="compositionally biased region" description="Polar residues" evidence="1">
    <location>
        <begin position="555"/>
        <end position="567"/>
    </location>
</feature>
<organism evidence="2 3">
    <name type="scientific">Dothistroma septosporum (strain NZE10 / CBS 128990)</name>
    <name type="common">Red band needle blight fungus</name>
    <name type="synonym">Mycosphaerella pini</name>
    <dbReference type="NCBI Taxonomy" id="675120"/>
    <lineage>
        <taxon>Eukaryota</taxon>
        <taxon>Fungi</taxon>
        <taxon>Dikarya</taxon>
        <taxon>Ascomycota</taxon>
        <taxon>Pezizomycotina</taxon>
        <taxon>Dothideomycetes</taxon>
        <taxon>Dothideomycetidae</taxon>
        <taxon>Mycosphaerellales</taxon>
        <taxon>Mycosphaerellaceae</taxon>
        <taxon>Dothistroma</taxon>
    </lineage>
</organism>
<reference evidence="3" key="1">
    <citation type="journal article" date="2012" name="PLoS Genet.">
        <title>The genomes of the fungal plant pathogens Cladosporium fulvum and Dothistroma septosporum reveal adaptation to different hosts and lifestyles but also signatures of common ancestry.</title>
        <authorList>
            <person name="de Wit P.J.G.M."/>
            <person name="van der Burgt A."/>
            <person name="Oekmen B."/>
            <person name="Stergiopoulos I."/>
            <person name="Abd-Elsalam K.A."/>
            <person name="Aerts A.L."/>
            <person name="Bahkali A.H."/>
            <person name="Beenen H.G."/>
            <person name="Chettri P."/>
            <person name="Cox M.P."/>
            <person name="Datema E."/>
            <person name="de Vries R.P."/>
            <person name="Dhillon B."/>
            <person name="Ganley A.R."/>
            <person name="Griffiths S.A."/>
            <person name="Guo Y."/>
            <person name="Hamelin R.C."/>
            <person name="Henrissat B."/>
            <person name="Kabir M.S."/>
            <person name="Jashni M.K."/>
            <person name="Kema G."/>
            <person name="Klaubauf S."/>
            <person name="Lapidus A."/>
            <person name="Levasseur A."/>
            <person name="Lindquist E."/>
            <person name="Mehrabi R."/>
            <person name="Ohm R.A."/>
            <person name="Owen T.J."/>
            <person name="Salamov A."/>
            <person name="Schwelm A."/>
            <person name="Schijlen E."/>
            <person name="Sun H."/>
            <person name="van den Burg H.A."/>
            <person name="van Ham R.C.H.J."/>
            <person name="Zhang S."/>
            <person name="Goodwin S.B."/>
            <person name="Grigoriev I.V."/>
            <person name="Collemare J."/>
            <person name="Bradshaw R.E."/>
        </authorList>
    </citation>
    <scope>NUCLEOTIDE SEQUENCE [LARGE SCALE GENOMIC DNA]</scope>
    <source>
        <strain evidence="3">NZE10 / CBS 128990</strain>
    </source>
</reference>
<dbReference type="Proteomes" id="UP000016933">
    <property type="component" value="Unassembled WGS sequence"/>
</dbReference>
<accession>N1PTL0</accession>
<dbReference type="eggNOG" id="ENOG502T9B5">
    <property type="taxonomic scope" value="Eukaryota"/>
</dbReference>
<protein>
    <submittedName>
        <fullName evidence="2">Uncharacterized protein</fullName>
    </submittedName>
</protein>
<feature type="compositionally biased region" description="Polar residues" evidence="1">
    <location>
        <begin position="171"/>
        <end position="195"/>
    </location>
</feature>
<feature type="region of interest" description="Disordered" evidence="1">
    <location>
        <begin position="166"/>
        <end position="195"/>
    </location>
</feature>
<evidence type="ECO:0000313" key="3">
    <source>
        <dbReference type="Proteomes" id="UP000016933"/>
    </source>
</evidence>
<sequence length="714" mass="76508">MSPTRATTLRNVATLGQQNVKHNSPRIKRPVARSDTVVSPVEEAVTSAAPQEDQGYAISGAIITESAMSSPDVAIYTEGRDVVPWTSHRAHSGGISNLTDLAPPTFEPAVRGVAMQNGGVLRGVGTALSRAGGEMSPTISDPASAVFEGIEITEDSVRAGQCVKTERALQKKQSGQHTQPSSSNKPAATGQMTQSHAGPIVQPKLFLQGPMPHKLSAARRSTIGPLERIADNLAARAKAAGLPMPANTVAKRRESHGHLLSPITNKLENLGLLKPKSDGINPFASKSAPVSTASQHVRQMFPETPHTSPSSASVAVPQAPQERTMAVPPHLRRKNDAASEDEPTSNKNAANIVSGITDPRAESDDFEARSPQIPSLRATAQEFTPMWKPKTIEQELGLLDWEGWFSYRSSAEWNALHPGIRAAIQAIRDYKCNGGRPPSGTFPGMTPTKIRSKTANQRFWANLMQSQSPGSNSNSLISMIPSDIVEAMQETVAQHDADGGVEAGQVLNLEINPETNALQWVMQVSDGRKVSASFGRAAAPVAALDAAYAFGSPSTVTVRPASTNTSPRYCETSPARCNKASRSQSGNLNSRGWSIASALRDPSGWAIGDGREIRYVGNSNINLGTSYNTVAPWQPYFREGPEQAPRMIGSDQDDENTSLPLAPRSREQWSKLLPQSRIPCDNVEITRAIEQIPSASLDEHELYGFCASCSGETH</sequence>
<keyword evidence="3" id="KW-1185">Reference proteome</keyword>
<dbReference type="STRING" id="675120.N1PTL0"/>
<reference evidence="2 3" key="2">
    <citation type="journal article" date="2012" name="PLoS Pathog.">
        <title>Diverse lifestyles and strategies of plant pathogenesis encoded in the genomes of eighteen Dothideomycetes fungi.</title>
        <authorList>
            <person name="Ohm R.A."/>
            <person name="Feau N."/>
            <person name="Henrissat B."/>
            <person name="Schoch C.L."/>
            <person name="Horwitz B.A."/>
            <person name="Barry K.W."/>
            <person name="Condon B.J."/>
            <person name="Copeland A.C."/>
            <person name="Dhillon B."/>
            <person name="Glaser F."/>
            <person name="Hesse C.N."/>
            <person name="Kosti I."/>
            <person name="LaButti K."/>
            <person name="Lindquist E.A."/>
            <person name="Lucas S."/>
            <person name="Salamov A.A."/>
            <person name="Bradshaw R.E."/>
            <person name="Ciuffetti L."/>
            <person name="Hamelin R.C."/>
            <person name="Kema G.H.J."/>
            <person name="Lawrence C."/>
            <person name="Scott J.A."/>
            <person name="Spatafora J.W."/>
            <person name="Turgeon B.G."/>
            <person name="de Wit P.J.G.M."/>
            <person name="Zhong S."/>
            <person name="Goodwin S.B."/>
            <person name="Grigoriev I.V."/>
        </authorList>
    </citation>
    <scope>NUCLEOTIDE SEQUENCE [LARGE SCALE GENOMIC DNA]</scope>
    <source>
        <strain evidence="3">NZE10 / CBS 128990</strain>
    </source>
</reference>
<proteinExistence type="predicted"/>
<feature type="region of interest" description="Disordered" evidence="1">
    <location>
        <begin position="301"/>
        <end position="354"/>
    </location>
</feature>